<dbReference type="GO" id="GO:0012505">
    <property type="term" value="C:endomembrane system"/>
    <property type="evidence" value="ECO:0007669"/>
    <property type="project" value="UniProtKB-SubCell"/>
</dbReference>
<dbReference type="AlphaFoldDB" id="A0A7G2C4B5"/>
<feature type="compositionally biased region" description="Basic and acidic residues" evidence="6">
    <location>
        <begin position="371"/>
        <end position="383"/>
    </location>
</feature>
<dbReference type="VEuPathDB" id="TriTrypDB:ADEAN_000200700"/>
<dbReference type="SUPFAM" id="SSF64356">
    <property type="entry name" value="SNARE-like"/>
    <property type="match status" value="1"/>
</dbReference>
<comment type="subcellular location">
    <subcellularLocation>
        <location evidence="1">Endomembrane system</location>
    </subcellularLocation>
</comment>
<dbReference type="GO" id="GO:0030131">
    <property type="term" value="C:clathrin adaptor complex"/>
    <property type="evidence" value="ECO:0007669"/>
    <property type="project" value="UniProtKB-UniRule"/>
</dbReference>
<keyword evidence="2 5" id="KW-0813">Transport</keyword>
<dbReference type="InterPro" id="IPR050431">
    <property type="entry name" value="Adaptor_comp_med_subunit"/>
</dbReference>
<name>A0A7G2C4B5_9TRYP</name>
<dbReference type="InterPro" id="IPR018240">
    <property type="entry name" value="Clathrin_mu_CS"/>
</dbReference>
<dbReference type="Pfam" id="PF00928">
    <property type="entry name" value="Adap_comp_sub"/>
    <property type="match status" value="1"/>
</dbReference>
<dbReference type="Gene3D" id="2.60.40.1170">
    <property type="entry name" value="Mu homology domain, subdomain B"/>
    <property type="match status" value="2"/>
</dbReference>
<dbReference type="Gene3D" id="3.30.450.60">
    <property type="match status" value="1"/>
</dbReference>
<keyword evidence="4" id="KW-0472">Membrane</keyword>
<feature type="domain" description="MHD" evidence="7">
    <location>
        <begin position="182"/>
        <end position="458"/>
    </location>
</feature>
<evidence type="ECO:0000259" key="7">
    <source>
        <dbReference type="PROSITE" id="PS51072"/>
    </source>
</evidence>
<keyword evidence="9" id="KW-1185">Reference proteome</keyword>
<gene>
    <name evidence="8" type="ORF">ADEAN_000200700</name>
</gene>
<dbReference type="Proteomes" id="UP000515908">
    <property type="component" value="Chromosome 03"/>
</dbReference>
<proteinExistence type="inferred from homology"/>
<dbReference type="InterPro" id="IPR028565">
    <property type="entry name" value="MHD"/>
</dbReference>
<evidence type="ECO:0000313" key="9">
    <source>
        <dbReference type="Proteomes" id="UP000515908"/>
    </source>
</evidence>
<dbReference type="SUPFAM" id="SSF49447">
    <property type="entry name" value="Second domain of Mu2 adaptin subunit (ap50) of ap2 adaptor"/>
    <property type="match status" value="1"/>
</dbReference>
<dbReference type="PIRSF" id="PIRSF005992">
    <property type="entry name" value="Clathrin_mu"/>
    <property type="match status" value="1"/>
</dbReference>
<sequence length="460" mass="51013">MLESIHFLNAAGDVIVELFFGKKFPRSQIQNYWNTHVTGVTAERGGRPPCIVLHQGVVFCCVESNYLYVLGTTTQEDSALLLVETLWHIIKTIQHYLVDLSETTLRNNFSLVCQIIQEMIDFGYPLTSQLFELEELVPRPTMESKLKSIVDFSPAPSSGVITQAHLGLRRTPWRSELVKYAANEILFDVVEYLDVVMDGSGRVSKTSVRGEVQVNCHLSGMPEVVLRLSNRGAVEDFGFHRCVNLQRFETDGAITFIPPDGKFTLFQYKCSPARSPDLPFYVTPQITVGDTAGRFTCMAGIKGGRYGGTEADEVQDVKVRLVLPPDTTAEEITCCTAGSAVFLRDRGVVLWSIGKMGKYSPTVSGTFDLRKESKKEEEGEEVNKTTTQADTQKKKKNKSRRGADAAGKRVGCATVEFTVPNMNVSGFSVDSVQILNSENIKPYKGVKYLTRAGTFVIRAT</sequence>
<dbReference type="GO" id="GO:0016192">
    <property type="term" value="P:vesicle-mediated transport"/>
    <property type="evidence" value="ECO:0007669"/>
    <property type="project" value="InterPro"/>
</dbReference>
<dbReference type="CDD" id="cd09252">
    <property type="entry name" value="AP-3_Mu3_Cterm"/>
    <property type="match status" value="1"/>
</dbReference>
<keyword evidence="3 5" id="KW-0653">Protein transport</keyword>
<dbReference type="PROSITE" id="PS51072">
    <property type="entry name" value="MHD"/>
    <property type="match status" value="1"/>
</dbReference>
<dbReference type="GO" id="GO:0006886">
    <property type="term" value="P:intracellular protein transport"/>
    <property type="evidence" value="ECO:0007669"/>
    <property type="project" value="UniProtKB-UniRule"/>
</dbReference>
<protein>
    <submittedName>
        <fullName evidence="8">Adaptor complexes medium subunit family, putative</fullName>
    </submittedName>
</protein>
<comment type="similarity">
    <text evidence="5">Belongs to the adaptor complexes medium subunit family.</text>
</comment>
<dbReference type="CDD" id="cd14837">
    <property type="entry name" value="AP3_Mu_N"/>
    <property type="match status" value="1"/>
</dbReference>
<dbReference type="InterPro" id="IPR036168">
    <property type="entry name" value="AP2_Mu_C_sf"/>
</dbReference>
<evidence type="ECO:0000256" key="3">
    <source>
        <dbReference type="ARBA" id="ARBA00022927"/>
    </source>
</evidence>
<reference evidence="8 9" key="1">
    <citation type="submission" date="2020-08" db="EMBL/GenBank/DDBJ databases">
        <authorList>
            <person name="Newling K."/>
            <person name="Davey J."/>
            <person name="Forrester S."/>
        </authorList>
    </citation>
    <scope>NUCLEOTIDE SEQUENCE [LARGE SCALE GENOMIC DNA]</scope>
    <source>
        <strain evidence="9">Crithidia deanei Carvalho (ATCC PRA-265)</strain>
    </source>
</reference>
<evidence type="ECO:0000256" key="4">
    <source>
        <dbReference type="ARBA" id="ARBA00023136"/>
    </source>
</evidence>
<organism evidence="8 9">
    <name type="scientific">Angomonas deanei</name>
    <dbReference type="NCBI Taxonomy" id="59799"/>
    <lineage>
        <taxon>Eukaryota</taxon>
        <taxon>Discoba</taxon>
        <taxon>Euglenozoa</taxon>
        <taxon>Kinetoplastea</taxon>
        <taxon>Metakinetoplastina</taxon>
        <taxon>Trypanosomatida</taxon>
        <taxon>Trypanosomatidae</taxon>
        <taxon>Strigomonadinae</taxon>
        <taxon>Angomonas</taxon>
    </lineage>
</organism>
<evidence type="ECO:0000256" key="6">
    <source>
        <dbReference type="SAM" id="MobiDB-lite"/>
    </source>
</evidence>
<dbReference type="InterPro" id="IPR001392">
    <property type="entry name" value="Clathrin_mu"/>
</dbReference>
<evidence type="ECO:0000256" key="5">
    <source>
        <dbReference type="PIRNR" id="PIRNR005992"/>
    </source>
</evidence>
<evidence type="ECO:0000256" key="1">
    <source>
        <dbReference type="ARBA" id="ARBA00004308"/>
    </source>
</evidence>
<dbReference type="PRINTS" id="PR00314">
    <property type="entry name" value="CLATHRINADPT"/>
</dbReference>
<dbReference type="EMBL" id="LR877147">
    <property type="protein sequence ID" value="CAD2214556.1"/>
    <property type="molecule type" value="Genomic_DNA"/>
</dbReference>
<dbReference type="PROSITE" id="PS00991">
    <property type="entry name" value="CLAT_ADAPTOR_M_2"/>
    <property type="match status" value="1"/>
</dbReference>
<accession>A0A7G2C4B5</accession>
<dbReference type="InterPro" id="IPR011012">
    <property type="entry name" value="Longin-like_dom_sf"/>
</dbReference>
<evidence type="ECO:0000256" key="2">
    <source>
        <dbReference type="ARBA" id="ARBA00022448"/>
    </source>
</evidence>
<dbReference type="PANTHER" id="PTHR10529">
    <property type="entry name" value="AP COMPLEX SUBUNIT MU"/>
    <property type="match status" value="1"/>
</dbReference>
<evidence type="ECO:0000313" key="8">
    <source>
        <dbReference type="EMBL" id="CAD2214556.1"/>
    </source>
</evidence>
<feature type="region of interest" description="Disordered" evidence="6">
    <location>
        <begin position="371"/>
        <end position="405"/>
    </location>
</feature>